<proteinExistence type="predicted"/>
<protein>
    <submittedName>
        <fullName evidence="4">Coiled-coil domain-containing protein 42</fullName>
    </submittedName>
</protein>
<dbReference type="PANTHER" id="PTHR21683">
    <property type="entry name" value="COILED-COIL DOMAIN-CONTAINING PROTEIN 42 LIKE-2-LIKE-RELATED"/>
    <property type="match status" value="1"/>
</dbReference>
<feature type="coiled-coil region" evidence="2">
    <location>
        <begin position="324"/>
        <end position="353"/>
    </location>
</feature>
<feature type="domain" description="DUF4200" evidence="3">
    <location>
        <begin position="54"/>
        <end position="168"/>
    </location>
</feature>
<name>A0A226EG04_FOLCA</name>
<dbReference type="EMBL" id="LNIX01000004">
    <property type="protein sequence ID" value="OXA56573.1"/>
    <property type="molecule type" value="Genomic_DNA"/>
</dbReference>
<keyword evidence="1 2" id="KW-0175">Coiled coil</keyword>
<evidence type="ECO:0000259" key="3">
    <source>
        <dbReference type="Pfam" id="PF13863"/>
    </source>
</evidence>
<keyword evidence="5" id="KW-1185">Reference proteome</keyword>
<dbReference type="AlphaFoldDB" id="A0A226EG04"/>
<evidence type="ECO:0000256" key="1">
    <source>
        <dbReference type="ARBA" id="ARBA00023054"/>
    </source>
</evidence>
<evidence type="ECO:0000256" key="2">
    <source>
        <dbReference type="SAM" id="Coils"/>
    </source>
</evidence>
<dbReference type="OrthoDB" id="10264298at2759"/>
<evidence type="ECO:0000313" key="5">
    <source>
        <dbReference type="Proteomes" id="UP000198287"/>
    </source>
</evidence>
<organism evidence="4 5">
    <name type="scientific">Folsomia candida</name>
    <name type="common">Springtail</name>
    <dbReference type="NCBI Taxonomy" id="158441"/>
    <lineage>
        <taxon>Eukaryota</taxon>
        <taxon>Metazoa</taxon>
        <taxon>Ecdysozoa</taxon>
        <taxon>Arthropoda</taxon>
        <taxon>Hexapoda</taxon>
        <taxon>Collembola</taxon>
        <taxon>Entomobryomorpha</taxon>
        <taxon>Isotomoidea</taxon>
        <taxon>Isotomidae</taxon>
        <taxon>Proisotominae</taxon>
        <taxon>Folsomia</taxon>
    </lineage>
</organism>
<dbReference type="OMA" id="SIEMLYI"/>
<gene>
    <name evidence="4" type="ORF">Fcan01_09619</name>
</gene>
<dbReference type="Pfam" id="PF13863">
    <property type="entry name" value="DUF4200"/>
    <property type="match status" value="1"/>
</dbReference>
<reference evidence="4 5" key="1">
    <citation type="submission" date="2015-12" db="EMBL/GenBank/DDBJ databases">
        <title>The genome of Folsomia candida.</title>
        <authorList>
            <person name="Faddeeva A."/>
            <person name="Derks M.F."/>
            <person name="Anvar Y."/>
            <person name="Smit S."/>
            <person name="Van Straalen N."/>
            <person name="Roelofs D."/>
        </authorList>
    </citation>
    <scope>NUCLEOTIDE SEQUENCE [LARGE SCALE GENOMIC DNA]</scope>
    <source>
        <strain evidence="4 5">VU population</strain>
        <tissue evidence="4">Whole body</tissue>
    </source>
</reference>
<dbReference type="GO" id="GO:0005856">
    <property type="term" value="C:cytoskeleton"/>
    <property type="evidence" value="ECO:0007669"/>
    <property type="project" value="UniProtKB-ARBA"/>
</dbReference>
<sequence>MENNKKDKGLNKTPKILQKSLEEYYYARMNEKVVPYEHVYDGISYASSTEVEDARRQIACLDNQLVKARTEWMEDKKVLDARWKACTERYNNCYENIPNFNGYYRDSFDKRERAFHTFLQEQEASIVKDRTIRRLRKELKCLTEVRDASEKRLHKFTTFKNYLHKVKETSHGEYADIREIMDRYSTLAEARESLSEKNDATREYITRKQKTQESDIVMKSNEILAYRNFLSELLEYKDGIADEAQRLDDSLLRIKSTAAQRTKIIGQIKMSIDNLYRQVCKYMHRPLKLNATDTIGQLTDIGISVREMCKLSKDIKHMLKAAFVTAESERITNEKARKKEEERQKRLDKFANRGGTNFRELFELPPLPESHRGISRFIMTEDDD</sequence>
<dbReference type="PANTHER" id="PTHR21683:SF2">
    <property type="entry name" value="COILED-COIL DOMAIN-CONTAINING PROTEIN 42 LIKE-2-LIKE"/>
    <property type="match status" value="1"/>
</dbReference>
<comment type="caution">
    <text evidence="4">The sequence shown here is derived from an EMBL/GenBank/DDBJ whole genome shotgun (WGS) entry which is preliminary data.</text>
</comment>
<accession>A0A226EG04</accession>
<dbReference type="InterPro" id="IPR051147">
    <property type="entry name" value="CFAP_domain-containing"/>
</dbReference>
<dbReference type="InterPro" id="IPR025252">
    <property type="entry name" value="DUF4200"/>
</dbReference>
<evidence type="ECO:0000313" key="4">
    <source>
        <dbReference type="EMBL" id="OXA56573.1"/>
    </source>
</evidence>
<dbReference type="Proteomes" id="UP000198287">
    <property type="component" value="Unassembled WGS sequence"/>
</dbReference>